<evidence type="ECO:0000256" key="1">
    <source>
        <dbReference type="ARBA" id="ARBA00022679"/>
    </source>
</evidence>
<dbReference type="Pfam" id="PF08241">
    <property type="entry name" value="Methyltransf_11"/>
    <property type="match status" value="1"/>
</dbReference>
<dbReference type="InterPro" id="IPR013216">
    <property type="entry name" value="Methyltransf_11"/>
</dbReference>
<name>A0A1L6J5J1_9SPHN</name>
<keyword evidence="1 4" id="KW-0808">Transferase</keyword>
<dbReference type="SUPFAM" id="SSF53335">
    <property type="entry name" value="S-adenosyl-L-methionine-dependent methyltransferases"/>
    <property type="match status" value="1"/>
</dbReference>
<dbReference type="STRING" id="93064.BRX40_01205"/>
<dbReference type="Gene3D" id="3.40.50.150">
    <property type="entry name" value="Vaccinia Virus protein VP39"/>
    <property type="match status" value="1"/>
</dbReference>
<organism evidence="4 7">
    <name type="scientific">Sphingomonas koreensis</name>
    <dbReference type="NCBI Taxonomy" id="93064"/>
    <lineage>
        <taxon>Bacteria</taxon>
        <taxon>Pseudomonadati</taxon>
        <taxon>Pseudomonadota</taxon>
        <taxon>Alphaproteobacteria</taxon>
        <taxon>Sphingomonadales</taxon>
        <taxon>Sphingomonadaceae</taxon>
        <taxon>Sphingomonas</taxon>
    </lineage>
</organism>
<dbReference type="Proteomes" id="UP000287746">
    <property type="component" value="Unassembled WGS sequence"/>
</dbReference>
<dbReference type="PANTHER" id="PTHR43861">
    <property type="entry name" value="TRANS-ACONITATE 2-METHYLTRANSFERASE-RELATED"/>
    <property type="match status" value="1"/>
</dbReference>
<dbReference type="RefSeq" id="WP_066571732.1">
    <property type="nucleotide sequence ID" value="NZ_CP018820.1"/>
</dbReference>
<evidence type="ECO:0000256" key="2">
    <source>
        <dbReference type="SAM" id="MobiDB-lite"/>
    </source>
</evidence>
<proteinExistence type="predicted"/>
<reference evidence="4" key="1">
    <citation type="submission" date="2016-12" db="EMBL/GenBank/DDBJ databases">
        <title>Whole genome sequencing of Sphingomonas koreensis.</title>
        <authorList>
            <person name="Conlan S."/>
            <person name="Thomas P.J."/>
            <person name="Mullikin J."/>
            <person name="Palmore T.N."/>
            <person name="Frank K.M."/>
            <person name="Segre J.A."/>
        </authorList>
    </citation>
    <scope>NUCLEOTIDE SEQUENCE</scope>
    <source>
        <strain evidence="4">ABOJV</strain>
    </source>
</reference>
<evidence type="ECO:0000313" key="9">
    <source>
        <dbReference type="Proteomes" id="UP000287746"/>
    </source>
</evidence>
<sequence>MGASLLMLGALAIAGCDATEPRPAPKPEAEQELTFPAADRPVATIVSARWSTEEARDRLNEADTVMDLAEIKPGTTVADIGAGEGYYTIRLSARVGKRGRVLAQDIIPGVRDALAQRVSRERLDNVSVRLGEPEDPKLPENSFDRILMVHMYHEVEDPYEFLWRMRPSLRPDGLVVVVDADRETQNHGTPPELLECEFAAVGYKLVTKRDMPSAGGYLAMFKAEGPRPEPEAIRACRFRPSPKRSGEPAPKSTTDE</sequence>
<protein>
    <submittedName>
        <fullName evidence="4 5">SAM-dependent methyltransferase</fullName>
    </submittedName>
</protein>
<evidence type="ECO:0000313" key="7">
    <source>
        <dbReference type="Proteomes" id="UP000185161"/>
    </source>
</evidence>
<feature type="region of interest" description="Disordered" evidence="2">
    <location>
        <begin position="227"/>
        <end position="256"/>
    </location>
</feature>
<evidence type="ECO:0000259" key="3">
    <source>
        <dbReference type="Pfam" id="PF08241"/>
    </source>
</evidence>
<reference evidence="8 9" key="3">
    <citation type="submission" date="2018-07" db="EMBL/GenBank/DDBJ databases">
        <title>Genomic and Epidemiologic Investigation of an Indolent Hospital Outbreak.</title>
        <authorList>
            <person name="Johnson R.C."/>
            <person name="Deming C."/>
            <person name="Conlan S."/>
            <person name="Zellmer C.J."/>
            <person name="Michelin A.V."/>
            <person name="Lee-Lin S."/>
            <person name="Thomas P.J."/>
            <person name="Park M."/>
            <person name="Weingarten R.A."/>
            <person name="Less J."/>
            <person name="Dekker J.P."/>
            <person name="Frank K.M."/>
            <person name="Musser K.A."/>
            <person name="Mcquiston J.R."/>
            <person name="Henderson D.K."/>
            <person name="Lau A.F."/>
            <person name="Palmore T.N."/>
            <person name="Segre J.A."/>
        </authorList>
    </citation>
    <scope>NUCLEOTIDE SEQUENCE [LARGE SCALE GENOMIC DNA]</scope>
    <source>
        <strain evidence="6 9">SK-CDC1_0717</strain>
        <strain evidence="5 8">SK-NIH.Env10_0317</strain>
    </source>
</reference>
<dbReference type="Proteomes" id="UP000286681">
    <property type="component" value="Unassembled WGS sequence"/>
</dbReference>
<feature type="domain" description="Methyltransferase type 11" evidence="3">
    <location>
        <begin position="79"/>
        <end position="177"/>
    </location>
</feature>
<dbReference type="GeneID" id="44131170"/>
<reference evidence="7" key="2">
    <citation type="submission" date="2016-12" db="EMBL/GenBank/DDBJ databases">
        <title>Whole genome sequencing of Sphingomonas sp. ABOJV.</title>
        <authorList>
            <person name="Conlan S."/>
            <person name="Thomas P.J."/>
            <person name="Mullikin J."/>
            <person name="Palmore T.N."/>
            <person name="Frank K.M."/>
            <person name="Segre J.A."/>
        </authorList>
    </citation>
    <scope>NUCLEOTIDE SEQUENCE [LARGE SCALE GENOMIC DNA]</scope>
    <source>
        <strain evidence="7">ABOJV</strain>
    </source>
</reference>
<dbReference type="Proteomes" id="UP000185161">
    <property type="component" value="Chromosome"/>
</dbReference>
<gene>
    <name evidence="4" type="ORF">BRX40_01205</name>
    <name evidence="5" type="ORF">CA257_19655</name>
    <name evidence="6" type="ORF">DAH66_17880</name>
</gene>
<dbReference type="PANTHER" id="PTHR43861:SF3">
    <property type="entry name" value="PUTATIVE (AFU_ORTHOLOGUE AFUA_2G14390)-RELATED"/>
    <property type="match status" value="1"/>
</dbReference>
<evidence type="ECO:0000313" key="4">
    <source>
        <dbReference type="EMBL" id="APR51231.1"/>
    </source>
</evidence>
<dbReference type="EMBL" id="QQWO01000022">
    <property type="protein sequence ID" value="RSU99380.1"/>
    <property type="molecule type" value="Genomic_DNA"/>
</dbReference>
<keyword evidence="4" id="KW-0489">Methyltransferase</keyword>
<evidence type="ECO:0000313" key="6">
    <source>
        <dbReference type="EMBL" id="RSY79080.1"/>
    </source>
</evidence>
<dbReference type="GO" id="GO:0008757">
    <property type="term" value="F:S-adenosylmethionine-dependent methyltransferase activity"/>
    <property type="evidence" value="ECO:0007669"/>
    <property type="project" value="InterPro"/>
</dbReference>
<keyword evidence="7" id="KW-1185">Reference proteome</keyword>
<dbReference type="KEGG" id="skr:BRX40_01205"/>
<accession>A0A1L6J5J1</accession>
<dbReference type="OrthoDB" id="9784101at2"/>
<dbReference type="EMBL" id="CP018820">
    <property type="protein sequence ID" value="APR51231.1"/>
    <property type="molecule type" value="Genomic_DNA"/>
</dbReference>
<dbReference type="GO" id="GO:0032259">
    <property type="term" value="P:methylation"/>
    <property type="evidence" value="ECO:0007669"/>
    <property type="project" value="UniProtKB-KW"/>
</dbReference>
<dbReference type="EMBL" id="QQYZ01000021">
    <property type="protein sequence ID" value="RSY79080.1"/>
    <property type="molecule type" value="Genomic_DNA"/>
</dbReference>
<dbReference type="InterPro" id="IPR029063">
    <property type="entry name" value="SAM-dependent_MTases_sf"/>
</dbReference>
<dbReference type="CDD" id="cd02440">
    <property type="entry name" value="AdoMet_MTases"/>
    <property type="match status" value="1"/>
</dbReference>
<dbReference type="AlphaFoldDB" id="A0A1L6J5J1"/>
<evidence type="ECO:0000313" key="8">
    <source>
        <dbReference type="Proteomes" id="UP000286681"/>
    </source>
</evidence>
<evidence type="ECO:0000313" key="5">
    <source>
        <dbReference type="EMBL" id="RSU99380.1"/>
    </source>
</evidence>